<feature type="domain" description="Histidine kinase/HSP90-like ATPase" evidence="2">
    <location>
        <begin position="497"/>
        <end position="604"/>
    </location>
</feature>
<dbReference type="Proteomes" id="UP000220611">
    <property type="component" value="Unassembled WGS sequence"/>
</dbReference>
<evidence type="ECO:0000313" key="7">
    <source>
        <dbReference type="Proteomes" id="UP000220611"/>
    </source>
</evidence>
<keyword evidence="5" id="KW-0418">Kinase</keyword>
<feature type="domain" description="Signal transduction histidine kinase internal region" evidence="3">
    <location>
        <begin position="400"/>
        <end position="479"/>
    </location>
</feature>
<dbReference type="Pfam" id="PF06580">
    <property type="entry name" value="His_kinase"/>
    <property type="match status" value="1"/>
</dbReference>
<dbReference type="Gene3D" id="3.30.565.10">
    <property type="entry name" value="Histidine kinase-like ATPase, C-terminal domain"/>
    <property type="match status" value="1"/>
</dbReference>
<dbReference type="PANTHER" id="PTHR34220">
    <property type="entry name" value="SENSOR HISTIDINE KINASE YPDA"/>
    <property type="match status" value="1"/>
</dbReference>
<dbReference type="EMBL" id="ABCB02000013">
    <property type="protein sequence ID" value="EDO62653.1"/>
    <property type="molecule type" value="Genomic_DNA"/>
</dbReference>
<dbReference type="PANTHER" id="PTHR34220:SF7">
    <property type="entry name" value="SENSOR HISTIDINE KINASE YPDA"/>
    <property type="match status" value="1"/>
</dbReference>
<keyword evidence="7" id="KW-1185">Reference proteome</keyword>
<dbReference type="Proteomes" id="UP000003490">
    <property type="component" value="Unassembled WGS sequence"/>
</dbReference>
<sequence>MIRRKRMGNIMKQHSILFTLFIPFTVLFILAFAIFMSYFIITESDKAKTDSFITMQNNAITISDNLDAEVTKLDTVSQNIIYSSILKEEFSDYIEYQQSGRGTDAERLHNRETISDLLISMIGPNTPVNQVYLYSLQAGGIGAGLNNTDLQEAVSNKIWYDPVISSAGSKVIYCGEDPAISKYLSSDKNQRYLSLCRVFYSATNVPLGIIEVKKSFEAISNMIEGYQYSFSEKIYIFDSEGNMIYPVDDLSEGKQYYEAVMSQNAEDIDGDHIIYYNDAYLLAQTSDYTGFSTVVAVDQNQLLAPIRSYLFTNLGLLFFIMLSIIVLSFFIARFISRPLNRIYLNLKNFDITQDDSTEFFQVDTHITELNALYDAFLKMQNKVKLSINRELTLQQREMQARMLALQAQMNPHFLYNSLSTIQAMADEGMDRQIMDMCQSMSRILRYISSDKEQLVTVDQEIKYTIDFLKCMKARFDDDLIYNIVIPEELRNVRIPKLCLQLIVENSIKFMTKEKSPPWKINIKGSYNEQYWEIRVQDNGPGFQEDELRMLQEKIEQINQTGVLPNLELNGMGLMNIYIRLKLLYGGEHIFRLENADGPGGAIVTIGGWKENE</sequence>
<evidence type="ECO:0000256" key="1">
    <source>
        <dbReference type="SAM" id="Phobius"/>
    </source>
</evidence>
<dbReference type="Gene3D" id="3.30.450.20">
    <property type="entry name" value="PAS domain"/>
    <property type="match status" value="1"/>
</dbReference>
<dbReference type="HOGENOM" id="CLU_020473_6_1_9"/>
<dbReference type="GO" id="GO:0000155">
    <property type="term" value="F:phosphorelay sensor kinase activity"/>
    <property type="evidence" value="ECO:0007669"/>
    <property type="project" value="InterPro"/>
</dbReference>
<dbReference type="SUPFAM" id="SSF55874">
    <property type="entry name" value="ATPase domain of HSP90 chaperone/DNA topoisomerase II/histidine kinase"/>
    <property type="match status" value="1"/>
</dbReference>
<evidence type="ECO:0000313" key="4">
    <source>
        <dbReference type="EMBL" id="EDO62653.1"/>
    </source>
</evidence>
<dbReference type="InterPro" id="IPR036890">
    <property type="entry name" value="HATPase_C_sf"/>
</dbReference>
<accession>A7VPJ1</accession>
<keyword evidence="1" id="KW-1133">Transmembrane helix</keyword>
<dbReference type="eggNOG" id="COG2972">
    <property type="taxonomic scope" value="Bacteria"/>
</dbReference>
<keyword evidence="1" id="KW-0472">Membrane</keyword>
<evidence type="ECO:0000313" key="6">
    <source>
        <dbReference type="Proteomes" id="UP000003490"/>
    </source>
</evidence>
<reference evidence="5 7" key="3">
    <citation type="submission" date="2017-07" db="EMBL/GenBank/DDBJ databases">
        <title>Prevalence of linear plasmids in Cutibacterium (Propionibacterium) acnes isolates obtained from prostatic tissue.</title>
        <authorList>
            <person name="Davidsson S."/>
            <person name="Carlsson J."/>
            <person name="Molling P."/>
            <person name="Andren O."/>
            <person name="Andersson S.-O."/>
            <person name="Brzuszkiewicz E."/>
            <person name="Poehlein A."/>
            <person name="Al-Zeer M."/>
            <person name="Brinkmann V."/>
            <person name="Scavenius C."/>
            <person name="Nazipi S."/>
            <person name="Soderquist B."/>
            <person name="Bruggemann H."/>
        </authorList>
    </citation>
    <scope>NUCLEOTIDE SEQUENCE [LARGE SCALE GENOMIC DNA]</scope>
    <source>
        <strain evidence="5 7">DSM 753</strain>
    </source>
</reference>
<dbReference type="InterPro" id="IPR003594">
    <property type="entry name" value="HATPase_dom"/>
</dbReference>
<evidence type="ECO:0000259" key="2">
    <source>
        <dbReference type="Pfam" id="PF02518"/>
    </source>
</evidence>
<dbReference type="InterPro" id="IPR010559">
    <property type="entry name" value="Sig_transdc_His_kin_internal"/>
</dbReference>
<dbReference type="GO" id="GO:0016020">
    <property type="term" value="C:membrane"/>
    <property type="evidence" value="ECO:0007669"/>
    <property type="project" value="InterPro"/>
</dbReference>
<gene>
    <name evidence="5" type="ORF">CH238_08725</name>
    <name evidence="4" type="ORF">CLOLEP_00467</name>
</gene>
<keyword evidence="1" id="KW-0812">Transmembrane</keyword>
<reference evidence="4 6" key="2">
    <citation type="submission" date="2007-08" db="EMBL/GenBank/DDBJ databases">
        <authorList>
            <person name="Fulton L."/>
            <person name="Clifton S."/>
            <person name="Fulton B."/>
            <person name="Xu J."/>
            <person name="Minx P."/>
            <person name="Pepin K.H."/>
            <person name="Johnson M."/>
            <person name="Thiruvilangam P."/>
            <person name="Bhonagiri V."/>
            <person name="Nash W.E."/>
            <person name="Wang C."/>
            <person name="Mardis E.R."/>
            <person name="Wilson R.K."/>
        </authorList>
    </citation>
    <scope>NUCLEOTIDE SEQUENCE [LARGE SCALE GENOMIC DNA]</scope>
    <source>
        <strain evidence="4 6">DSM 753</strain>
    </source>
</reference>
<proteinExistence type="predicted"/>
<protein>
    <submittedName>
        <fullName evidence="4">HAMP domain protein</fullName>
    </submittedName>
    <submittedName>
        <fullName evidence="5">Sensor histidine kinase</fullName>
    </submittedName>
</protein>
<dbReference type="InterPro" id="IPR050640">
    <property type="entry name" value="Bact_2-comp_sensor_kinase"/>
</dbReference>
<feature type="transmembrane region" description="Helical" evidence="1">
    <location>
        <begin position="309"/>
        <end position="332"/>
    </location>
</feature>
<name>A7VPJ1_9FIRM</name>
<comment type="caution">
    <text evidence="4">The sequence shown here is derived from an EMBL/GenBank/DDBJ whole genome shotgun (WGS) entry which is preliminary data.</text>
</comment>
<organism evidence="4 6">
    <name type="scientific">[Clostridium] leptum DSM 753</name>
    <dbReference type="NCBI Taxonomy" id="428125"/>
    <lineage>
        <taxon>Bacteria</taxon>
        <taxon>Bacillati</taxon>
        <taxon>Bacillota</taxon>
        <taxon>Clostridia</taxon>
        <taxon>Eubacteriales</taxon>
        <taxon>Oscillospiraceae</taxon>
        <taxon>Oscillospiraceae incertae sedis</taxon>
    </lineage>
</organism>
<dbReference type="EMBL" id="NOXF01000006">
    <property type="protein sequence ID" value="PEQ24269.1"/>
    <property type="molecule type" value="Genomic_DNA"/>
</dbReference>
<evidence type="ECO:0000259" key="3">
    <source>
        <dbReference type="Pfam" id="PF06580"/>
    </source>
</evidence>
<dbReference type="Pfam" id="PF02518">
    <property type="entry name" value="HATPase_c"/>
    <property type="match status" value="1"/>
</dbReference>
<dbReference type="AlphaFoldDB" id="A7VPJ1"/>
<keyword evidence="5" id="KW-0808">Transferase</keyword>
<feature type="transmembrane region" description="Helical" evidence="1">
    <location>
        <begin position="20"/>
        <end position="41"/>
    </location>
</feature>
<reference evidence="4 6" key="1">
    <citation type="submission" date="2007-08" db="EMBL/GenBank/DDBJ databases">
        <title>Draft genome sequence of Clostridium leptum (DSM 753).</title>
        <authorList>
            <person name="Sudarsanam P."/>
            <person name="Ley R."/>
            <person name="Guruge J."/>
            <person name="Turnbaugh P.J."/>
            <person name="Mahowald M."/>
            <person name="Liep D."/>
            <person name="Gordon J."/>
        </authorList>
    </citation>
    <scope>NUCLEOTIDE SEQUENCE [LARGE SCALE GENOMIC DNA]</scope>
    <source>
        <strain evidence="4 6">DSM 753</strain>
    </source>
</reference>
<evidence type="ECO:0000313" key="5">
    <source>
        <dbReference type="EMBL" id="PEQ24269.1"/>
    </source>
</evidence>